<evidence type="ECO:0000256" key="2">
    <source>
        <dbReference type="SAM" id="Phobius"/>
    </source>
</evidence>
<keyword evidence="2" id="KW-0812">Transmembrane</keyword>
<reference evidence="3 4" key="1">
    <citation type="submission" date="2018-10" db="EMBL/GenBank/DDBJ databases">
        <title>Genomic Encyclopedia of Archaeal and Bacterial Type Strains, Phase II (KMG-II): from individual species to whole genera.</title>
        <authorList>
            <person name="Goeker M."/>
        </authorList>
    </citation>
    <scope>NUCLEOTIDE SEQUENCE [LARGE SCALE GENOMIC DNA]</scope>
    <source>
        <strain evidence="3 4">DSM 23424</strain>
    </source>
</reference>
<feature type="transmembrane region" description="Helical" evidence="2">
    <location>
        <begin position="112"/>
        <end position="135"/>
    </location>
</feature>
<feature type="region of interest" description="Disordered" evidence="1">
    <location>
        <begin position="21"/>
        <end position="42"/>
    </location>
</feature>
<keyword evidence="2" id="KW-0472">Membrane</keyword>
<proteinExistence type="predicted"/>
<dbReference type="RefSeq" id="WP_121905669.1">
    <property type="nucleotide sequence ID" value="NZ_REFC01000001.1"/>
</dbReference>
<name>A0A3L9ZLS8_9FLAO</name>
<dbReference type="EMBL" id="REFC01000001">
    <property type="protein sequence ID" value="RMA67702.1"/>
    <property type="molecule type" value="Genomic_DNA"/>
</dbReference>
<dbReference type="AlphaFoldDB" id="A0A3L9ZLS8"/>
<dbReference type="Proteomes" id="UP000271339">
    <property type="component" value="Unassembled WGS sequence"/>
</dbReference>
<feature type="transmembrane region" description="Helical" evidence="2">
    <location>
        <begin position="141"/>
        <end position="160"/>
    </location>
</feature>
<gene>
    <name evidence="3" type="ORF">BXY75_0012</name>
</gene>
<keyword evidence="4" id="KW-1185">Reference proteome</keyword>
<accession>A0A3L9ZLS8</accession>
<evidence type="ECO:0000313" key="3">
    <source>
        <dbReference type="EMBL" id="RMA67702.1"/>
    </source>
</evidence>
<keyword evidence="2" id="KW-1133">Transmembrane helix</keyword>
<evidence type="ECO:0000256" key="1">
    <source>
        <dbReference type="SAM" id="MobiDB-lite"/>
    </source>
</evidence>
<dbReference type="OrthoDB" id="1449359at2"/>
<comment type="caution">
    <text evidence="3">The sequence shown here is derived from an EMBL/GenBank/DDBJ whole genome shotgun (WGS) entry which is preliminary data.</text>
</comment>
<protein>
    <submittedName>
        <fullName evidence="3">Uncharacterized protein</fullName>
    </submittedName>
</protein>
<organism evidence="3 4">
    <name type="scientific">Ulvibacter antarcticus</name>
    <dbReference type="NCBI Taxonomy" id="442714"/>
    <lineage>
        <taxon>Bacteria</taxon>
        <taxon>Pseudomonadati</taxon>
        <taxon>Bacteroidota</taxon>
        <taxon>Flavobacteriia</taxon>
        <taxon>Flavobacteriales</taxon>
        <taxon>Flavobacteriaceae</taxon>
        <taxon>Ulvibacter</taxon>
    </lineage>
</organism>
<evidence type="ECO:0000313" key="4">
    <source>
        <dbReference type="Proteomes" id="UP000271339"/>
    </source>
</evidence>
<sequence>MKKSKETTDKDNQFILEVLKNTKSDQLESPPYPDVDSNTTDLEKEDKSDILEYEQINKGIIFLKKLSTKQRERLLGLLKKVQEIQTSELSKTEKTTEIKKVLWTDQSPRSKLFIGGFLGTIVGLMIFGTGGIGIAGLGGAIGVWGFLAGTTGGILISSIIQNFEKNNKE</sequence>